<feature type="domain" description="RING-type" evidence="6">
    <location>
        <begin position="36"/>
        <end position="74"/>
    </location>
</feature>
<gene>
    <name evidence="8" type="primary">LOC102809820</name>
</gene>
<evidence type="ECO:0000259" key="6">
    <source>
        <dbReference type="PROSITE" id="PS50089"/>
    </source>
</evidence>
<dbReference type="PROSITE" id="PS50089">
    <property type="entry name" value="ZF_RING_2"/>
    <property type="match status" value="1"/>
</dbReference>
<protein>
    <submittedName>
        <fullName evidence="8">E3 ubiquitin-protein ligase RFWD2-like</fullName>
    </submittedName>
</protein>
<dbReference type="InterPro" id="IPR017907">
    <property type="entry name" value="Znf_RING_CS"/>
</dbReference>
<evidence type="ECO:0000313" key="8">
    <source>
        <dbReference type="RefSeq" id="XP_006824062.1"/>
    </source>
</evidence>
<dbReference type="Pfam" id="PF13923">
    <property type="entry name" value="zf-C3HC4_2"/>
    <property type="match status" value="1"/>
</dbReference>
<keyword evidence="2 4" id="KW-0863">Zinc-finger</keyword>
<proteinExistence type="predicted"/>
<keyword evidence="1" id="KW-0479">Metal-binding</keyword>
<evidence type="ECO:0000256" key="5">
    <source>
        <dbReference type="SAM" id="MobiDB-lite"/>
    </source>
</evidence>
<dbReference type="RefSeq" id="XP_006824062.1">
    <property type="nucleotide sequence ID" value="XM_006823999.1"/>
</dbReference>
<feature type="region of interest" description="Disordered" evidence="5">
    <location>
        <begin position="1"/>
        <end position="21"/>
    </location>
</feature>
<dbReference type="SMART" id="SM00184">
    <property type="entry name" value="RING"/>
    <property type="match status" value="1"/>
</dbReference>
<dbReference type="GeneID" id="102809820"/>
<sequence>MSSNRQAATRRRKRPQPPIYNGVYNSYEDKNNDFVCPICFEMIEEAHMTKCGHTFCFKCITRSLEESNRCPKCNFVIEKTDQIFPNFLYLIHGQVKGLKTICAACWHKYYRDDVIVQLLQQFLAVMCFKNIDMATACWVTGS</sequence>
<dbReference type="Gene3D" id="3.30.40.10">
    <property type="entry name" value="Zinc/RING finger domain, C3HC4 (zinc finger)"/>
    <property type="match status" value="1"/>
</dbReference>
<evidence type="ECO:0000256" key="1">
    <source>
        <dbReference type="ARBA" id="ARBA00022723"/>
    </source>
</evidence>
<dbReference type="Proteomes" id="UP000694865">
    <property type="component" value="Unplaced"/>
</dbReference>
<evidence type="ECO:0000256" key="4">
    <source>
        <dbReference type="PROSITE-ProRule" id="PRU00175"/>
    </source>
</evidence>
<dbReference type="SUPFAM" id="SSF57850">
    <property type="entry name" value="RING/U-box"/>
    <property type="match status" value="1"/>
</dbReference>
<organism evidence="7 8">
    <name type="scientific">Saccoglossus kowalevskii</name>
    <name type="common">Acorn worm</name>
    <dbReference type="NCBI Taxonomy" id="10224"/>
    <lineage>
        <taxon>Eukaryota</taxon>
        <taxon>Metazoa</taxon>
        <taxon>Hemichordata</taxon>
        <taxon>Enteropneusta</taxon>
        <taxon>Harrimaniidae</taxon>
        <taxon>Saccoglossus</taxon>
    </lineage>
</organism>
<dbReference type="PROSITE" id="PS00518">
    <property type="entry name" value="ZF_RING_1"/>
    <property type="match status" value="1"/>
</dbReference>
<dbReference type="InterPro" id="IPR013083">
    <property type="entry name" value="Znf_RING/FYVE/PHD"/>
</dbReference>
<keyword evidence="7" id="KW-1185">Reference proteome</keyword>
<evidence type="ECO:0000256" key="2">
    <source>
        <dbReference type="ARBA" id="ARBA00022771"/>
    </source>
</evidence>
<evidence type="ECO:0000256" key="3">
    <source>
        <dbReference type="ARBA" id="ARBA00022833"/>
    </source>
</evidence>
<accession>A0ABM0MVM1</accession>
<name>A0ABM0MVM1_SACKO</name>
<dbReference type="InterPro" id="IPR001841">
    <property type="entry name" value="Znf_RING"/>
</dbReference>
<dbReference type="InterPro" id="IPR042755">
    <property type="entry name" value="COP1"/>
</dbReference>
<evidence type="ECO:0000313" key="7">
    <source>
        <dbReference type="Proteomes" id="UP000694865"/>
    </source>
</evidence>
<dbReference type="PANTHER" id="PTHR44080">
    <property type="entry name" value="E3 UBIQUITIN-PROTEIN LIGASE COP1"/>
    <property type="match status" value="1"/>
</dbReference>
<dbReference type="PANTHER" id="PTHR44080:SF1">
    <property type="entry name" value="E3 UBIQUITIN-PROTEIN LIGASE COP1"/>
    <property type="match status" value="1"/>
</dbReference>
<reference evidence="8" key="1">
    <citation type="submission" date="2025-08" db="UniProtKB">
        <authorList>
            <consortium name="RefSeq"/>
        </authorList>
    </citation>
    <scope>IDENTIFICATION</scope>
    <source>
        <tissue evidence="8">Testes</tissue>
    </source>
</reference>
<keyword evidence="3" id="KW-0862">Zinc</keyword>
<dbReference type="CDD" id="cd16504">
    <property type="entry name" value="RING-HC_COP1"/>
    <property type="match status" value="1"/>
</dbReference>